<dbReference type="OrthoDB" id="415825at2759"/>
<feature type="chain" id="PRO_5019523860" description="cytokinin dehydrogenase" evidence="8">
    <location>
        <begin position="24"/>
        <end position="483"/>
    </location>
</feature>
<sequence length="483" mass="54428">MAKSCPISTFFIIISVLSHFTSRIGLRPWADALPLERQSLDNASRLRVDPDAIRMASRDFGKLVHLPNPAAVLYPCSIEDIASLVKFSYNLSSPFSIAARGRGHCHSGQAMAPHGVVVEMRSLNDCSRGSGIRVTKNSILGSYADVGGEQIWVDVLKATVKHGLAPVSWTDYLYLTVGGVLSNGGISGQTFRRGPPISNVYEMDVLTGKGELVTCSEDTNSELFFAVLGGLGQFGIITRARIVLEPAPKRVKWIHMLYHDFSAFSRDQEHLISINGLDYLEVVKYYDDLTSHTVDEELKELLKGLNFLPRFVFRKDVSFVGFLNRLQNAEQDLGAKGLWDVPHPWLDIFVPRSRISDFNKGVFRDILPKINQTTGPIHVYPMIRNKWDDRMSAVTPDEDIFYAIGLLHSSGADDWKPLENQNKEILQFCDKAGIKIKLYLSRYTTKEDWMKHFGPKWKTFEDRKAQFDPKMILSPGQRIFNSI</sequence>
<dbReference type="EMBL" id="QGNW01000723">
    <property type="protein sequence ID" value="RVW64295.1"/>
    <property type="molecule type" value="Genomic_DNA"/>
</dbReference>
<evidence type="ECO:0000259" key="9">
    <source>
        <dbReference type="PROSITE" id="PS51387"/>
    </source>
</evidence>
<evidence type="ECO:0000256" key="2">
    <source>
        <dbReference type="ARBA" id="ARBA00005466"/>
    </source>
</evidence>
<dbReference type="Proteomes" id="UP000288805">
    <property type="component" value="Unassembled WGS sequence"/>
</dbReference>
<evidence type="ECO:0000256" key="8">
    <source>
        <dbReference type="SAM" id="SignalP"/>
    </source>
</evidence>
<feature type="signal peptide" evidence="8">
    <location>
        <begin position="1"/>
        <end position="23"/>
    </location>
</feature>
<evidence type="ECO:0000256" key="6">
    <source>
        <dbReference type="ARBA" id="ARBA00023002"/>
    </source>
</evidence>
<dbReference type="Gene3D" id="3.40.462.10">
    <property type="entry name" value="FAD-linked oxidases, C-terminal domain"/>
    <property type="match status" value="2"/>
</dbReference>
<evidence type="ECO:0000313" key="11">
    <source>
        <dbReference type="Proteomes" id="UP000288805"/>
    </source>
</evidence>
<name>A0A438FWK3_VITVI</name>
<keyword evidence="6" id="KW-0560">Oxidoreductase</keyword>
<dbReference type="InterPro" id="IPR016170">
    <property type="entry name" value="Cytok_DH_C_sf"/>
</dbReference>
<comment type="catalytic activity">
    <reaction evidence="7">
        <text>N(6)-dimethylallyladenine + A + H2O = 3-methyl-2-butenal + adenine + AH2</text>
        <dbReference type="Rhea" id="RHEA:13625"/>
        <dbReference type="ChEBI" id="CHEBI:13193"/>
        <dbReference type="ChEBI" id="CHEBI:15377"/>
        <dbReference type="ChEBI" id="CHEBI:15825"/>
        <dbReference type="ChEBI" id="CHEBI:16708"/>
        <dbReference type="ChEBI" id="CHEBI:17499"/>
        <dbReference type="ChEBI" id="CHEBI:17660"/>
        <dbReference type="EC" id="1.5.99.12"/>
    </reaction>
</comment>
<evidence type="ECO:0000256" key="1">
    <source>
        <dbReference type="ARBA" id="ARBA00001974"/>
    </source>
</evidence>
<evidence type="ECO:0000256" key="3">
    <source>
        <dbReference type="ARBA" id="ARBA00011928"/>
    </source>
</evidence>
<dbReference type="Gene3D" id="3.30.43.10">
    <property type="entry name" value="Uridine Diphospho-n-acetylenolpyruvylglucosamine Reductase, domain 2"/>
    <property type="match status" value="1"/>
</dbReference>
<evidence type="ECO:0000313" key="10">
    <source>
        <dbReference type="EMBL" id="RVW64295.1"/>
    </source>
</evidence>
<comment type="similarity">
    <text evidence="2">Belongs to the oxygen-dependent FAD-linked oxidoreductase family.</text>
</comment>
<evidence type="ECO:0000256" key="4">
    <source>
        <dbReference type="ARBA" id="ARBA00022630"/>
    </source>
</evidence>
<dbReference type="Pfam" id="PF09265">
    <property type="entry name" value="Cytokin-bind"/>
    <property type="match status" value="1"/>
</dbReference>
<dbReference type="PANTHER" id="PTHR13878:SF127">
    <property type="entry name" value="CYTOKININ DEHYDROGENASE 3"/>
    <property type="match status" value="1"/>
</dbReference>
<dbReference type="SUPFAM" id="SSF55103">
    <property type="entry name" value="FAD-linked oxidases, C-terminal domain"/>
    <property type="match status" value="1"/>
</dbReference>
<dbReference type="Gene3D" id="3.30.465.10">
    <property type="match status" value="1"/>
</dbReference>
<dbReference type="InterPro" id="IPR050432">
    <property type="entry name" value="FAD-linked_Oxidoreductases_BP"/>
</dbReference>
<dbReference type="GO" id="GO:0071949">
    <property type="term" value="F:FAD binding"/>
    <property type="evidence" value="ECO:0007669"/>
    <property type="project" value="InterPro"/>
</dbReference>
<dbReference type="InterPro" id="IPR016169">
    <property type="entry name" value="FAD-bd_PCMH_sub2"/>
</dbReference>
<dbReference type="InterPro" id="IPR006094">
    <property type="entry name" value="Oxid_FAD_bind_N"/>
</dbReference>
<organism evidence="10 11">
    <name type="scientific">Vitis vinifera</name>
    <name type="common">Grape</name>
    <dbReference type="NCBI Taxonomy" id="29760"/>
    <lineage>
        <taxon>Eukaryota</taxon>
        <taxon>Viridiplantae</taxon>
        <taxon>Streptophyta</taxon>
        <taxon>Embryophyta</taxon>
        <taxon>Tracheophyta</taxon>
        <taxon>Spermatophyta</taxon>
        <taxon>Magnoliopsida</taxon>
        <taxon>eudicotyledons</taxon>
        <taxon>Gunneridae</taxon>
        <taxon>Pentapetalae</taxon>
        <taxon>rosids</taxon>
        <taxon>Vitales</taxon>
        <taxon>Vitaceae</taxon>
        <taxon>Viteae</taxon>
        <taxon>Vitis</taxon>
    </lineage>
</organism>
<dbReference type="GO" id="GO:0019139">
    <property type="term" value="F:cytokinin dehydrogenase activity"/>
    <property type="evidence" value="ECO:0007669"/>
    <property type="project" value="UniProtKB-EC"/>
</dbReference>
<proteinExistence type="inferred from homology"/>
<comment type="cofactor">
    <cofactor evidence="1">
        <name>FAD</name>
        <dbReference type="ChEBI" id="CHEBI:57692"/>
    </cofactor>
</comment>
<dbReference type="InterPro" id="IPR016164">
    <property type="entry name" value="FAD-linked_Oxase-like_C"/>
</dbReference>
<comment type="caution">
    <text evidence="10">The sequence shown here is derived from an EMBL/GenBank/DDBJ whole genome shotgun (WGS) entry which is preliminary data.</text>
</comment>
<reference evidence="10 11" key="1">
    <citation type="journal article" date="2018" name="PLoS Genet.">
        <title>Population sequencing reveals clonal diversity and ancestral inbreeding in the grapevine cultivar Chardonnay.</title>
        <authorList>
            <person name="Roach M.J."/>
            <person name="Johnson D.L."/>
            <person name="Bohlmann J."/>
            <person name="van Vuuren H.J."/>
            <person name="Jones S.J."/>
            <person name="Pretorius I.S."/>
            <person name="Schmidt S.A."/>
            <person name="Borneman A.R."/>
        </authorList>
    </citation>
    <scope>NUCLEOTIDE SEQUENCE [LARGE SCALE GENOMIC DNA]</scope>
    <source>
        <strain evidence="11">cv. Chardonnay</strain>
        <tissue evidence="10">Leaf</tissue>
    </source>
</reference>
<dbReference type="InterPro" id="IPR016166">
    <property type="entry name" value="FAD-bd_PCMH"/>
</dbReference>
<keyword evidence="4" id="KW-0285">Flavoprotein</keyword>
<feature type="domain" description="FAD-binding PCMH-type" evidence="9">
    <location>
        <begin position="65"/>
        <end position="247"/>
    </location>
</feature>
<keyword evidence="8" id="KW-0732">Signal</keyword>
<evidence type="ECO:0000256" key="5">
    <source>
        <dbReference type="ARBA" id="ARBA00022827"/>
    </source>
</evidence>
<dbReference type="PROSITE" id="PS51387">
    <property type="entry name" value="FAD_PCMH"/>
    <property type="match status" value="1"/>
</dbReference>
<protein>
    <recommendedName>
        <fullName evidence="3">cytokinin dehydrogenase</fullName>
        <ecNumber evidence="3">1.5.99.12</ecNumber>
    </recommendedName>
</protein>
<evidence type="ECO:0000256" key="7">
    <source>
        <dbReference type="ARBA" id="ARBA00048224"/>
    </source>
</evidence>
<dbReference type="InterPro" id="IPR006093">
    <property type="entry name" value="Oxy_OxRdtase_FAD_BS"/>
</dbReference>
<dbReference type="GO" id="GO:0009690">
    <property type="term" value="P:cytokinin metabolic process"/>
    <property type="evidence" value="ECO:0007669"/>
    <property type="project" value="InterPro"/>
</dbReference>
<dbReference type="InterPro" id="IPR016167">
    <property type="entry name" value="FAD-bd_PCMH_sub1"/>
</dbReference>
<dbReference type="Pfam" id="PF01565">
    <property type="entry name" value="FAD_binding_4"/>
    <property type="match status" value="1"/>
</dbReference>
<dbReference type="AlphaFoldDB" id="A0A438FWK3"/>
<dbReference type="InterPro" id="IPR036318">
    <property type="entry name" value="FAD-bd_PCMH-like_sf"/>
</dbReference>
<dbReference type="SUPFAM" id="SSF56176">
    <property type="entry name" value="FAD-binding/transporter-associated domain-like"/>
    <property type="match status" value="1"/>
</dbReference>
<gene>
    <name evidence="10" type="primary">CKX3_9</name>
    <name evidence="10" type="ORF">CK203_052277</name>
</gene>
<keyword evidence="5" id="KW-0274">FAD</keyword>
<dbReference type="PROSITE" id="PS00862">
    <property type="entry name" value="OX2_COVAL_FAD"/>
    <property type="match status" value="1"/>
</dbReference>
<dbReference type="InterPro" id="IPR015345">
    <property type="entry name" value="Cytokinin_DH_FAD/cytokin-bd"/>
</dbReference>
<dbReference type="EC" id="1.5.99.12" evidence="3"/>
<accession>A0A438FWK3</accession>
<dbReference type="PANTHER" id="PTHR13878">
    <property type="entry name" value="GULONOLACTONE OXIDASE"/>
    <property type="match status" value="1"/>
</dbReference>